<keyword evidence="1" id="KW-0812">Transmembrane</keyword>
<comment type="caution">
    <text evidence="2">The sequence shown here is derived from an EMBL/GenBank/DDBJ whole genome shotgun (WGS) entry which is preliminary data.</text>
</comment>
<dbReference type="EMBL" id="LAZR01002821">
    <property type="protein sequence ID" value="KKN25206.1"/>
    <property type="molecule type" value="Genomic_DNA"/>
</dbReference>
<keyword evidence="1" id="KW-1133">Transmembrane helix</keyword>
<name>A0A0F9RJP3_9ZZZZ</name>
<dbReference type="AlphaFoldDB" id="A0A0F9RJP3"/>
<organism evidence="2">
    <name type="scientific">marine sediment metagenome</name>
    <dbReference type="NCBI Taxonomy" id="412755"/>
    <lineage>
        <taxon>unclassified sequences</taxon>
        <taxon>metagenomes</taxon>
        <taxon>ecological metagenomes</taxon>
    </lineage>
</organism>
<accession>A0A0F9RJP3</accession>
<sequence length="92" mass="10230">MNAARRMPKFVIVFTERLFKIVVVIGLVVLYVSAVIFFAGPSIVAGPDEVCFDELDGECYKIADVIVLPGPRSPVEVLDPLPHRPVQEYEVE</sequence>
<gene>
    <name evidence="2" type="ORF">LCGC14_0887320</name>
</gene>
<reference evidence="2" key="1">
    <citation type="journal article" date="2015" name="Nature">
        <title>Complex archaea that bridge the gap between prokaryotes and eukaryotes.</title>
        <authorList>
            <person name="Spang A."/>
            <person name="Saw J.H."/>
            <person name="Jorgensen S.L."/>
            <person name="Zaremba-Niedzwiedzka K."/>
            <person name="Martijn J."/>
            <person name="Lind A.E."/>
            <person name="van Eijk R."/>
            <person name="Schleper C."/>
            <person name="Guy L."/>
            <person name="Ettema T.J."/>
        </authorList>
    </citation>
    <scope>NUCLEOTIDE SEQUENCE</scope>
</reference>
<keyword evidence="1" id="KW-0472">Membrane</keyword>
<evidence type="ECO:0000313" key="2">
    <source>
        <dbReference type="EMBL" id="KKN25206.1"/>
    </source>
</evidence>
<evidence type="ECO:0000256" key="1">
    <source>
        <dbReference type="SAM" id="Phobius"/>
    </source>
</evidence>
<feature type="transmembrane region" description="Helical" evidence="1">
    <location>
        <begin position="21"/>
        <end position="40"/>
    </location>
</feature>
<proteinExistence type="predicted"/>
<protein>
    <submittedName>
        <fullName evidence="2">Uncharacterized protein</fullName>
    </submittedName>
</protein>